<dbReference type="Gene3D" id="3.10.120.10">
    <property type="entry name" value="Cytochrome b5-like heme/steroid binding domain"/>
    <property type="match status" value="1"/>
</dbReference>
<evidence type="ECO:0000256" key="7">
    <source>
        <dbReference type="ARBA" id="ARBA00038168"/>
    </source>
</evidence>
<reference evidence="10" key="2">
    <citation type="submission" date="2023-04" db="EMBL/GenBank/DDBJ databases">
        <authorList>
            <person name="Bruccoleri R.E."/>
            <person name="Oakeley E.J."/>
            <person name="Faust A.-M."/>
            <person name="Dessus-Babus S."/>
            <person name="Altorfer M."/>
            <person name="Burckhardt D."/>
            <person name="Oertli M."/>
            <person name="Naumann U."/>
            <person name="Petersen F."/>
            <person name="Wong J."/>
        </authorList>
    </citation>
    <scope>NUCLEOTIDE SEQUENCE</scope>
    <source>
        <strain evidence="10">GSM-AAB239-AS_SAM_17_03QT</strain>
        <tissue evidence="10">Leaf</tissue>
    </source>
</reference>
<keyword evidence="11" id="KW-1185">Reference proteome</keyword>
<gene>
    <name evidence="10" type="ORF">M6B38_222665</name>
</gene>
<comment type="subcellular location">
    <subcellularLocation>
        <location evidence="1">Membrane</location>
    </subcellularLocation>
</comment>
<evidence type="ECO:0000256" key="2">
    <source>
        <dbReference type="ARBA" id="ARBA00022617"/>
    </source>
</evidence>
<dbReference type="InterPro" id="IPR018506">
    <property type="entry name" value="Cyt_B5_heme-BS"/>
</dbReference>
<evidence type="ECO:0000256" key="6">
    <source>
        <dbReference type="ARBA" id="ARBA00023136"/>
    </source>
</evidence>
<feature type="domain" description="Cytochrome b5 heme-binding" evidence="9">
    <location>
        <begin position="28"/>
        <end position="104"/>
    </location>
</feature>
<reference evidence="10" key="1">
    <citation type="journal article" date="2023" name="GigaByte">
        <title>Genome assembly of the bearded iris, Iris pallida Lam.</title>
        <authorList>
            <person name="Bruccoleri R.E."/>
            <person name="Oakeley E.J."/>
            <person name="Faust A.M.E."/>
            <person name="Altorfer M."/>
            <person name="Dessus-Babus S."/>
            <person name="Burckhardt D."/>
            <person name="Oertli M."/>
            <person name="Naumann U."/>
            <person name="Petersen F."/>
            <person name="Wong J."/>
        </authorList>
    </citation>
    <scope>NUCLEOTIDE SEQUENCE</scope>
    <source>
        <strain evidence="10">GSM-AAB239-AS_SAM_17_03QT</strain>
    </source>
</reference>
<dbReference type="SMART" id="SM01117">
    <property type="entry name" value="Cyt-b5"/>
    <property type="match status" value="1"/>
</dbReference>
<dbReference type="InterPro" id="IPR050668">
    <property type="entry name" value="Cytochrome_b5"/>
</dbReference>
<dbReference type="InterPro" id="IPR036400">
    <property type="entry name" value="Cyt_B5-like_heme/steroid_sf"/>
</dbReference>
<comment type="similarity">
    <text evidence="7 8">Belongs to the cytochrome b5 family.</text>
</comment>
<proteinExistence type="inferred from homology"/>
<dbReference type="InterPro" id="IPR001199">
    <property type="entry name" value="Cyt_B5-like_heme/steroid-bd"/>
</dbReference>
<keyword evidence="5 8" id="KW-0408">Iron</keyword>
<dbReference type="AlphaFoldDB" id="A0AAX6DX40"/>
<dbReference type="PROSITE" id="PS50255">
    <property type="entry name" value="CYTOCHROME_B5_2"/>
    <property type="match status" value="1"/>
</dbReference>
<sequence length="159" mass="17907">MLQTKKITPDFILWLRREKGREMSTTITNLYSMQEASQHNTKEDCWIVIDGKVYDVTQYLDDHPGGDDVLLSATGKDSTEDFEDAGHSKDARELMKQYAIGELDASPPAIAELEIFTKEEEPSSLTHKLMDITAQYWTYPAAALGVSVVVAALFYARKK</sequence>
<dbReference type="FunFam" id="3.10.120.10:FF:000002">
    <property type="entry name" value="Cytochrome b5 type B"/>
    <property type="match status" value="1"/>
</dbReference>
<evidence type="ECO:0000256" key="1">
    <source>
        <dbReference type="ARBA" id="ARBA00004370"/>
    </source>
</evidence>
<evidence type="ECO:0000256" key="4">
    <source>
        <dbReference type="ARBA" id="ARBA00022723"/>
    </source>
</evidence>
<dbReference type="Pfam" id="PF00173">
    <property type="entry name" value="Cyt-b5"/>
    <property type="match status" value="1"/>
</dbReference>
<dbReference type="SUPFAM" id="SSF55856">
    <property type="entry name" value="Cytochrome b5-like heme/steroid binding domain"/>
    <property type="match status" value="1"/>
</dbReference>
<dbReference type="GO" id="GO:0020037">
    <property type="term" value="F:heme binding"/>
    <property type="evidence" value="ECO:0007669"/>
    <property type="project" value="UniProtKB-UniRule"/>
</dbReference>
<keyword evidence="8" id="KW-1133">Transmembrane helix</keyword>
<accession>A0AAX6DX40</accession>
<evidence type="ECO:0000256" key="8">
    <source>
        <dbReference type="RuleBase" id="RU362121"/>
    </source>
</evidence>
<dbReference type="GO" id="GO:0046872">
    <property type="term" value="F:metal ion binding"/>
    <property type="evidence" value="ECO:0007669"/>
    <property type="project" value="UniProtKB-UniRule"/>
</dbReference>
<keyword evidence="4 8" id="KW-0479">Metal-binding</keyword>
<dbReference type="PROSITE" id="PS00191">
    <property type="entry name" value="CYTOCHROME_B5_1"/>
    <property type="match status" value="1"/>
</dbReference>
<evidence type="ECO:0000259" key="9">
    <source>
        <dbReference type="PROSITE" id="PS50255"/>
    </source>
</evidence>
<protein>
    <submittedName>
        <fullName evidence="10">Cytochrome b5-like isoform X1</fullName>
    </submittedName>
</protein>
<keyword evidence="2 8" id="KW-0349">Heme</keyword>
<keyword evidence="3 8" id="KW-0812">Transmembrane</keyword>
<dbReference type="GO" id="GO:0016020">
    <property type="term" value="C:membrane"/>
    <property type="evidence" value="ECO:0007669"/>
    <property type="project" value="UniProtKB-SubCell"/>
</dbReference>
<dbReference type="EMBL" id="JANAVB010041419">
    <property type="protein sequence ID" value="KAJ6796249.1"/>
    <property type="molecule type" value="Genomic_DNA"/>
</dbReference>
<dbReference type="PRINTS" id="PR00363">
    <property type="entry name" value="CYTOCHROMEB5"/>
</dbReference>
<evidence type="ECO:0000256" key="5">
    <source>
        <dbReference type="ARBA" id="ARBA00023004"/>
    </source>
</evidence>
<dbReference type="Proteomes" id="UP001140949">
    <property type="component" value="Unassembled WGS sequence"/>
</dbReference>
<comment type="caution">
    <text evidence="10">The sequence shown here is derived from an EMBL/GenBank/DDBJ whole genome shotgun (WGS) entry which is preliminary data.</text>
</comment>
<evidence type="ECO:0000313" key="10">
    <source>
        <dbReference type="EMBL" id="KAJ6796249.1"/>
    </source>
</evidence>
<organism evidence="10 11">
    <name type="scientific">Iris pallida</name>
    <name type="common">Sweet iris</name>
    <dbReference type="NCBI Taxonomy" id="29817"/>
    <lineage>
        <taxon>Eukaryota</taxon>
        <taxon>Viridiplantae</taxon>
        <taxon>Streptophyta</taxon>
        <taxon>Embryophyta</taxon>
        <taxon>Tracheophyta</taxon>
        <taxon>Spermatophyta</taxon>
        <taxon>Magnoliopsida</taxon>
        <taxon>Liliopsida</taxon>
        <taxon>Asparagales</taxon>
        <taxon>Iridaceae</taxon>
        <taxon>Iridoideae</taxon>
        <taxon>Irideae</taxon>
        <taxon>Iris</taxon>
    </lineage>
</organism>
<dbReference type="PANTHER" id="PTHR19359">
    <property type="entry name" value="CYTOCHROME B5"/>
    <property type="match status" value="1"/>
</dbReference>
<name>A0AAX6DX40_IRIPA</name>
<keyword evidence="6 8" id="KW-0472">Membrane</keyword>
<evidence type="ECO:0000256" key="3">
    <source>
        <dbReference type="ARBA" id="ARBA00022692"/>
    </source>
</evidence>
<feature type="transmembrane region" description="Helical" evidence="8">
    <location>
        <begin position="136"/>
        <end position="156"/>
    </location>
</feature>
<dbReference type="PANTHER" id="PTHR19359:SF25">
    <property type="entry name" value="CYTOCHROME B5 HEME-BINDING DOMAIN-CONTAINING PROTEIN"/>
    <property type="match status" value="1"/>
</dbReference>
<evidence type="ECO:0000313" key="11">
    <source>
        <dbReference type="Proteomes" id="UP001140949"/>
    </source>
</evidence>